<evidence type="ECO:0000313" key="7">
    <source>
        <dbReference type="Proteomes" id="UP001168380"/>
    </source>
</evidence>
<dbReference type="RefSeq" id="WP_302713355.1">
    <property type="nucleotide sequence ID" value="NZ_JAULRT010000059.1"/>
</dbReference>
<comment type="caution">
    <text evidence="6">The sequence shown here is derived from an EMBL/GenBank/DDBJ whole genome shotgun (WGS) entry which is preliminary data.</text>
</comment>
<comment type="function">
    <text evidence="5">Member of a network of 50S ribosomal subunit biogenesis factors which assembles along the 30S-50S interface, preventing incorrect 23S rRNA structures from forming. Promotes peptidyl transferase center (PTC) maturation.</text>
</comment>
<organism evidence="6 7">
    <name type="scientific">Gilvimarinus algae</name>
    <dbReference type="NCBI Taxonomy" id="3058037"/>
    <lineage>
        <taxon>Bacteria</taxon>
        <taxon>Pseudomonadati</taxon>
        <taxon>Pseudomonadota</taxon>
        <taxon>Gammaproteobacteria</taxon>
        <taxon>Cellvibrionales</taxon>
        <taxon>Cellvibrionaceae</taxon>
        <taxon>Gilvimarinus</taxon>
    </lineage>
</organism>
<keyword evidence="1 5" id="KW-0963">Cytoplasm</keyword>
<dbReference type="PANTHER" id="PTHR38101:SF1">
    <property type="entry name" value="UPF0307 PROTEIN YJGA"/>
    <property type="match status" value="1"/>
</dbReference>
<name>A0ABT8TFL8_9GAMM</name>
<dbReference type="NCBIfam" id="NF003593">
    <property type="entry name" value="PRK05255.1-1"/>
    <property type="match status" value="1"/>
</dbReference>
<protein>
    <recommendedName>
        <fullName evidence="5">Dual-action ribosomal maturation protein DarP</fullName>
    </recommendedName>
    <alternativeName>
        <fullName evidence="5">Large ribosomal subunit assembly factor DarP</fullName>
    </alternativeName>
</protein>
<dbReference type="Proteomes" id="UP001168380">
    <property type="component" value="Unassembled WGS sequence"/>
</dbReference>
<dbReference type="Pfam" id="PF04751">
    <property type="entry name" value="DarP"/>
    <property type="match status" value="1"/>
</dbReference>
<proteinExistence type="inferred from homology"/>
<dbReference type="EMBL" id="JAULRT010000059">
    <property type="protein sequence ID" value="MDO3382848.1"/>
    <property type="molecule type" value="Genomic_DNA"/>
</dbReference>
<evidence type="ECO:0000256" key="2">
    <source>
        <dbReference type="ARBA" id="ARBA00022517"/>
    </source>
</evidence>
<dbReference type="CDD" id="cd16331">
    <property type="entry name" value="YjgA-like"/>
    <property type="match status" value="1"/>
</dbReference>
<dbReference type="InterPro" id="IPR023153">
    <property type="entry name" value="DarP_sf"/>
</dbReference>
<dbReference type="PIRSF" id="PIRSF016183">
    <property type="entry name" value="UCP016183"/>
    <property type="match status" value="1"/>
</dbReference>
<dbReference type="SUPFAM" id="SSF158710">
    <property type="entry name" value="PSPTO4464-like"/>
    <property type="match status" value="1"/>
</dbReference>
<gene>
    <name evidence="6" type="primary">yjgA</name>
    <name evidence="5" type="synonym">darP</name>
    <name evidence="6" type="ORF">QWI16_11780</name>
</gene>
<comment type="similarity">
    <text evidence="5">Belongs to the DarP family.</text>
</comment>
<evidence type="ECO:0000256" key="5">
    <source>
        <dbReference type="HAMAP-Rule" id="MF_00765"/>
    </source>
</evidence>
<keyword evidence="4 5" id="KW-0694">RNA-binding</keyword>
<keyword evidence="3 5" id="KW-0699">rRNA-binding</keyword>
<evidence type="ECO:0000256" key="3">
    <source>
        <dbReference type="ARBA" id="ARBA00022730"/>
    </source>
</evidence>
<evidence type="ECO:0000313" key="6">
    <source>
        <dbReference type="EMBL" id="MDO3382848.1"/>
    </source>
</evidence>
<reference evidence="6" key="1">
    <citation type="submission" date="2023-07" db="EMBL/GenBank/DDBJ databases">
        <title>Gilvimarinus algae sp. nov., isolated from the surface of Kelp.</title>
        <authorList>
            <person name="Sun Y.Y."/>
            <person name="Gong Y."/>
            <person name="Du Z.J."/>
        </authorList>
    </citation>
    <scope>NUCLEOTIDE SEQUENCE</scope>
    <source>
        <strain evidence="6">SDUM040014</strain>
    </source>
</reference>
<accession>A0ABT8TFL8</accession>
<dbReference type="PANTHER" id="PTHR38101">
    <property type="entry name" value="UPF0307 PROTEIN YJGA"/>
    <property type="match status" value="1"/>
</dbReference>
<comment type="subcellular location">
    <subcellularLocation>
        <location evidence="5">Cytoplasm</location>
    </subcellularLocation>
    <text evidence="5">Associates with late stage pre-50S ribosomal subunits.</text>
</comment>
<dbReference type="Gene3D" id="1.10.60.30">
    <property type="entry name" value="PSPTO4464-like domains"/>
    <property type="match status" value="2"/>
</dbReference>
<keyword evidence="7" id="KW-1185">Reference proteome</keyword>
<sequence length="169" mass="19853">MNDYYDDEEHLGPSKTQRKREMHALQELGRQLTELKESQLASIELPEEVLTAVREMQRIRQNEAKRRHLQFIGKLMRNVDGERVAADIDAIKSAGTLSVQRQHLIEQWRDRLLSDNDALSEFISQYPEVDIQHLRQLVRLAQKEQSQQKAPAHARKLFRYLRDTLAARD</sequence>
<dbReference type="HAMAP" id="MF_00765">
    <property type="entry name" value="DarP"/>
    <property type="match status" value="1"/>
</dbReference>
<keyword evidence="2 5" id="KW-0690">Ribosome biogenesis</keyword>
<dbReference type="InterPro" id="IPR006839">
    <property type="entry name" value="DarP"/>
</dbReference>
<evidence type="ECO:0000256" key="1">
    <source>
        <dbReference type="ARBA" id="ARBA00022490"/>
    </source>
</evidence>
<evidence type="ECO:0000256" key="4">
    <source>
        <dbReference type="ARBA" id="ARBA00022884"/>
    </source>
</evidence>